<evidence type="ECO:0000256" key="3">
    <source>
        <dbReference type="ARBA" id="ARBA00023163"/>
    </source>
</evidence>
<dbReference type="PANTHER" id="PTHR43280:SF30">
    <property type="entry name" value="MMSAB OPERON REGULATORY PROTEIN"/>
    <property type="match status" value="1"/>
</dbReference>
<dbReference type="SUPFAM" id="SSF51215">
    <property type="entry name" value="Regulatory protein AraC"/>
    <property type="match status" value="1"/>
</dbReference>
<dbReference type="Pfam" id="PF02311">
    <property type="entry name" value="AraC_binding"/>
    <property type="match status" value="1"/>
</dbReference>
<keyword evidence="2" id="KW-0238">DNA-binding</keyword>
<dbReference type="PROSITE" id="PS01124">
    <property type="entry name" value="HTH_ARAC_FAMILY_2"/>
    <property type="match status" value="1"/>
</dbReference>
<dbReference type="GO" id="GO:0043565">
    <property type="term" value="F:sequence-specific DNA binding"/>
    <property type="evidence" value="ECO:0007669"/>
    <property type="project" value="InterPro"/>
</dbReference>
<reference evidence="5" key="1">
    <citation type="submission" date="2016-04" db="EMBL/GenBank/DDBJ databases">
        <authorList>
            <person name="Evans L.H."/>
            <person name="Alamgir A."/>
            <person name="Owens N."/>
            <person name="Weber N.D."/>
            <person name="Virtaneva K."/>
            <person name="Barbian K."/>
            <person name="Babar A."/>
            <person name="Rosenke K."/>
        </authorList>
    </citation>
    <scope>NUCLEOTIDE SEQUENCE</scope>
    <source>
        <strain evidence="5">86-1</strain>
    </source>
</reference>
<dbReference type="Pfam" id="PF12833">
    <property type="entry name" value="HTH_18"/>
    <property type="match status" value="1"/>
</dbReference>
<dbReference type="InterPro" id="IPR037923">
    <property type="entry name" value="HTH-like"/>
</dbReference>
<evidence type="ECO:0000313" key="5">
    <source>
        <dbReference type="EMBL" id="SBW03674.1"/>
    </source>
</evidence>
<dbReference type="CDD" id="cd06986">
    <property type="entry name" value="cupin_MmsR-like_N"/>
    <property type="match status" value="1"/>
</dbReference>
<feature type="domain" description="HTH araC/xylS-type" evidence="4">
    <location>
        <begin position="195"/>
        <end position="293"/>
    </location>
</feature>
<dbReference type="InterPro" id="IPR018060">
    <property type="entry name" value="HTH_AraC"/>
</dbReference>
<evidence type="ECO:0000256" key="2">
    <source>
        <dbReference type="ARBA" id="ARBA00023125"/>
    </source>
</evidence>
<dbReference type="Gene3D" id="2.60.120.280">
    <property type="entry name" value="Regulatory protein AraC"/>
    <property type="match status" value="1"/>
</dbReference>
<dbReference type="InterPro" id="IPR003313">
    <property type="entry name" value="AraC-bd"/>
</dbReference>
<evidence type="ECO:0000259" key="4">
    <source>
        <dbReference type="PROSITE" id="PS01124"/>
    </source>
</evidence>
<dbReference type="GO" id="GO:0003700">
    <property type="term" value="F:DNA-binding transcription factor activity"/>
    <property type="evidence" value="ECO:0007669"/>
    <property type="project" value="InterPro"/>
</dbReference>
<proteinExistence type="predicted"/>
<dbReference type="SMART" id="SM00342">
    <property type="entry name" value="HTH_ARAC"/>
    <property type="match status" value="1"/>
</dbReference>
<keyword evidence="3" id="KW-0804">Transcription</keyword>
<organism evidence="5">
    <name type="scientific">uncultured Dysgonomonas sp</name>
    <dbReference type="NCBI Taxonomy" id="206096"/>
    <lineage>
        <taxon>Bacteria</taxon>
        <taxon>Pseudomonadati</taxon>
        <taxon>Bacteroidota</taxon>
        <taxon>Bacteroidia</taxon>
        <taxon>Bacteroidales</taxon>
        <taxon>Dysgonomonadaceae</taxon>
        <taxon>Dysgonomonas</taxon>
        <taxon>environmental samples</taxon>
    </lineage>
</organism>
<dbReference type="EMBL" id="FLUM01000003">
    <property type="protein sequence ID" value="SBW03674.1"/>
    <property type="molecule type" value="Genomic_DNA"/>
</dbReference>
<gene>
    <name evidence="5" type="ORF">KL86DYS1_30638</name>
</gene>
<sequence>MENTETVADGFKGEKAIVTPYNIREYQEHNKITKQLYLTHIGYYPNAKFHFRERDNGANENILIYCTSGRGWIEHNDVRYTLSQNQAYIMPANEKHIYGADKRDPWSIYWLHFKGQNVSMFESIIGKVVFVKESDSSRYDDRIMLFEDMYQNLEMGYNPENLEYISFCLMHFLASLKYITQYREVKNVKIDNVIQQCIHYMKDNLENKVTLDTIAKAVGYSSSHLNTLFSQKTSYSPMVYYNQLRIQRACSFLQFSELKIKEIAFRLGYYDPFHFSKAFFNEMEITPKEYRRRYRESKGGD</sequence>
<keyword evidence="1" id="KW-0805">Transcription regulation</keyword>
<dbReference type="Gene3D" id="1.10.10.60">
    <property type="entry name" value="Homeodomain-like"/>
    <property type="match status" value="2"/>
</dbReference>
<name>A0A212JW29_9BACT</name>
<dbReference type="RefSeq" id="WP_296942639.1">
    <property type="nucleotide sequence ID" value="NZ_LT599032.1"/>
</dbReference>
<dbReference type="InterPro" id="IPR009057">
    <property type="entry name" value="Homeodomain-like_sf"/>
</dbReference>
<accession>A0A212JW29</accession>
<dbReference type="AlphaFoldDB" id="A0A212JW29"/>
<protein>
    <submittedName>
        <fullName evidence="5">Transcriptional regulator, AraC family</fullName>
    </submittedName>
</protein>
<dbReference type="SUPFAM" id="SSF46689">
    <property type="entry name" value="Homeodomain-like"/>
    <property type="match status" value="2"/>
</dbReference>
<dbReference type="PANTHER" id="PTHR43280">
    <property type="entry name" value="ARAC-FAMILY TRANSCRIPTIONAL REGULATOR"/>
    <property type="match status" value="1"/>
</dbReference>
<evidence type="ECO:0000256" key="1">
    <source>
        <dbReference type="ARBA" id="ARBA00023015"/>
    </source>
</evidence>